<dbReference type="KEGG" id="nwr:E3U44_15430"/>
<feature type="transmembrane region" description="Helical" evidence="10">
    <location>
        <begin position="315"/>
        <end position="334"/>
    </location>
</feature>
<evidence type="ECO:0000256" key="4">
    <source>
        <dbReference type="ARBA" id="ARBA00022692"/>
    </source>
</evidence>
<dbReference type="PANTHER" id="PTHR30213:SF0">
    <property type="entry name" value="UPF0761 MEMBRANE PROTEIN YIHY"/>
    <property type="match status" value="1"/>
</dbReference>
<feature type="region of interest" description="Disordered" evidence="9">
    <location>
        <begin position="414"/>
        <end position="439"/>
    </location>
</feature>
<evidence type="ECO:0000256" key="3">
    <source>
        <dbReference type="ARBA" id="ARBA00022649"/>
    </source>
</evidence>
<keyword evidence="4 10" id="KW-0812">Transmembrane</keyword>
<keyword evidence="12" id="KW-1185">Reference proteome</keyword>
<comment type="subcellular location">
    <subcellularLocation>
        <location evidence="1">Cell membrane</location>
        <topology evidence="1">Multi-pass membrane protein</topology>
    </subcellularLocation>
</comment>
<evidence type="ECO:0000256" key="8">
    <source>
        <dbReference type="ARBA" id="ARBA00023136"/>
    </source>
</evidence>
<evidence type="ECO:0000256" key="2">
    <source>
        <dbReference type="ARBA" id="ARBA00022475"/>
    </source>
</evidence>
<keyword evidence="5" id="KW-0540">Nuclease</keyword>
<evidence type="ECO:0000256" key="9">
    <source>
        <dbReference type="SAM" id="MobiDB-lite"/>
    </source>
</evidence>
<dbReference type="OrthoDB" id="9808671at2"/>
<feature type="transmembrane region" description="Helical" evidence="10">
    <location>
        <begin position="270"/>
        <end position="295"/>
    </location>
</feature>
<evidence type="ECO:0000256" key="5">
    <source>
        <dbReference type="ARBA" id="ARBA00022722"/>
    </source>
</evidence>
<evidence type="ECO:0000256" key="10">
    <source>
        <dbReference type="SAM" id="Phobius"/>
    </source>
</evidence>
<evidence type="ECO:0000313" key="12">
    <source>
        <dbReference type="Proteomes" id="UP000294325"/>
    </source>
</evidence>
<evidence type="ECO:0000256" key="7">
    <source>
        <dbReference type="ARBA" id="ARBA00022989"/>
    </source>
</evidence>
<proteinExistence type="predicted"/>
<dbReference type="Proteomes" id="UP000294325">
    <property type="component" value="Chromosome"/>
</dbReference>
<keyword evidence="8 10" id="KW-0472">Membrane</keyword>
<keyword evidence="3" id="KW-1277">Toxin-antitoxin system</keyword>
<name>A0A4P7BZR9_9GAMM</name>
<feature type="transmembrane region" description="Helical" evidence="10">
    <location>
        <begin position="346"/>
        <end position="368"/>
    </location>
</feature>
<keyword evidence="7 10" id="KW-1133">Transmembrane helix</keyword>
<keyword evidence="6" id="KW-0378">Hydrolase</keyword>
<dbReference type="Pfam" id="PF03631">
    <property type="entry name" value="Virul_fac_BrkB"/>
    <property type="match status" value="1"/>
</dbReference>
<dbReference type="NCBIfam" id="TIGR00765">
    <property type="entry name" value="yihY_not_rbn"/>
    <property type="match status" value="1"/>
</dbReference>
<evidence type="ECO:0000256" key="6">
    <source>
        <dbReference type="ARBA" id="ARBA00022801"/>
    </source>
</evidence>
<dbReference type="RefSeq" id="WP_134359005.1">
    <property type="nucleotide sequence ID" value="NZ_CP038033.1"/>
</dbReference>
<gene>
    <name evidence="11" type="ORF">E3U44_15430</name>
</gene>
<organism evidence="11 12">
    <name type="scientific">Nitrosococcus wardiae</name>
    <dbReference type="NCBI Taxonomy" id="1814290"/>
    <lineage>
        <taxon>Bacteria</taxon>
        <taxon>Pseudomonadati</taxon>
        <taxon>Pseudomonadota</taxon>
        <taxon>Gammaproteobacteria</taxon>
        <taxon>Chromatiales</taxon>
        <taxon>Chromatiaceae</taxon>
        <taxon>Nitrosococcus</taxon>
    </lineage>
</organism>
<dbReference type="InterPro" id="IPR017039">
    <property type="entry name" value="Virul_fac_BrkB"/>
</dbReference>
<dbReference type="PANTHER" id="PTHR30213">
    <property type="entry name" value="INNER MEMBRANE PROTEIN YHJD"/>
    <property type="match status" value="1"/>
</dbReference>
<dbReference type="GO" id="GO:0110001">
    <property type="term" value="C:toxin-antitoxin complex"/>
    <property type="evidence" value="ECO:0007669"/>
    <property type="project" value="InterPro"/>
</dbReference>
<dbReference type="GO" id="GO:0016787">
    <property type="term" value="F:hydrolase activity"/>
    <property type="evidence" value="ECO:0007669"/>
    <property type="project" value="UniProtKB-KW"/>
</dbReference>
<keyword evidence="2" id="KW-1003">Cell membrane</keyword>
<reference evidence="11 12" key="1">
    <citation type="submission" date="2019-03" db="EMBL/GenBank/DDBJ databases">
        <title>The genome sequence of Nitrosococcus wardiae strain D1FHST reveals the archetypal metabolic capacity of ammonia-oxidizing Gammaproteobacteria.</title>
        <authorList>
            <person name="Wang L."/>
            <person name="Lim C.K."/>
            <person name="Hanson T.E."/>
            <person name="Dang H."/>
            <person name="Klotz M.G."/>
        </authorList>
    </citation>
    <scope>NUCLEOTIDE SEQUENCE [LARGE SCALE GENOMIC DNA]</scope>
    <source>
        <strain evidence="11 12">D1FHS</strain>
    </source>
</reference>
<dbReference type="Pfam" id="PF01934">
    <property type="entry name" value="HepT-like"/>
    <property type="match status" value="1"/>
</dbReference>
<feature type="transmembrane region" description="Helical" evidence="10">
    <location>
        <begin position="380"/>
        <end position="404"/>
    </location>
</feature>
<dbReference type="GO" id="GO:0005886">
    <property type="term" value="C:plasma membrane"/>
    <property type="evidence" value="ECO:0007669"/>
    <property type="project" value="UniProtKB-SubCell"/>
</dbReference>
<dbReference type="GO" id="GO:0004540">
    <property type="term" value="F:RNA nuclease activity"/>
    <property type="evidence" value="ECO:0007669"/>
    <property type="project" value="InterPro"/>
</dbReference>
<evidence type="ECO:0000313" key="11">
    <source>
        <dbReference type="EMBL" id="QBQ55748.1"/>
    </source>
</evidence>
<accession>A0A4P7BZR9</accession>
<dbReference type="InterPro" id="IPR008201">
    <property type="entry name" value="HepT-like"/>
</dbReference>
<feature type="transmembrane region" description="Helical" evidence="10">
    <location>
        <begin position="228"/>
        <end position="258"/>
    </location>
</feature>
<feature type="transmembrane region" description="Helical" evidence="10">
    <location>
        <begin position="160"/>
        <end position="189"/>
    </location>
</feature>
<protein>
    <submittedName>
        <fullName evidence="11">YihY family inner membrane protein</fullName>
    </submittedName>
</protein>
<evidence type="ECO:0000256" key="1">
    <source>
        <dbReference type="ARBA" id="ARBA00004651"/>
    </source>
</evidence>
<dbReference type="AlphaFoldDB" id="A0A4P7BZR9"/>
<sequence>MTINTPTLEWRQYWAEMEFGCRQILRYTQNMNEATFYQNKMAVDAVLYNLEGIYQAAQSLPDDVHPWLKEEEWRTLASFKEITANARFNPSSMGLWAVVDEQIPTLLAALRAAHQKETQIKQDPRLHRRGRSAIKPWHLPLLGWRDIGWRVLDQLSQNNVLIVSAGVAFYALLAIFPTLAALVSIYGVLANPADVEAQLTLLDDVIPAEAWEILRSQLHTLTSQSTTILSLSALLGVLLTLWSARLGTGALMTALNIVYKEEEKRSWIRFNLMALLLTLGEILFSVAALSLIVALPTLLGYIGLGEETKVLLIWLRWPLLAVIVIIALAILYRFGSSRRAPRWEWVSIGAVVATLLWILVSALFSFYVSHFGSYNETYGSLGAVVSLMLWFWLTALTVLIGAEFNAEMEHQTKMDTTTGKPKPMGKRNAYMADTLGRRP</sequence>
<dbReference type="EMBL" id="CP038033">
    <property type="protein sequence ID" value="QBQ55748.1"/>
    <property type="molecule type" value="Genomic_DNA"/>
</dbReference>